<feature type="domain" description="Pili assembly chaperone N-terminal" evidence="1">
    <location>
        <begin position="26"/>
        <end position="120"/>
    </location>
</feature>
<dbReference type="Gene3D" id="2.60.40.10">
    <property type="entry name" value="Immunoglobulins"/>
    <property type="match status" value="1"/>
</dbReference>
<protein>
    <submittedName>
        <fullName evidence="2">Fimbria/pilus periplasmic chaperone</fullName>
    </submittedName>
</protein>
<dbReference type="SUPFAM" id="SSF49354">
    <property type="entry name" value="PapD-like"/>
    <property type="match status" value="1"/>
</dbReference>
<dbReference type="GO" id="GO:0030288">
    <property type="term" value="C:outer membrane-bounded periplasmic space"/>
    <property type="evidence" value="ECO:0007669"/>
    <property type="project" value="InterPro"/>
</dbReference>
<dbReference type="GO" id="GO:0071555">
    <property type="term" value="P:cell wall organization"/>
    <property type="evidence" value="ECO:0007669"/>
    <property type="project" value="InterPro"/>
</dbReference>
<reference evidence="2" key="1">
    <citation type="journal article" date="2021" name="PeerJ">
        <title>Extensive microbial diversity within the chicken gut microbiome revealed by metagenomics and culture.</title>
        <authorList>
            <person name="Gilroy R."/>
            <person name="Ravi A."/>
            <person name="Getino M."/>
            <person name="Pursley I."/>
            <person name="Horton D.L."/>
            <person name="Alikhan N.F."/>
            <person name="Baker D."/>
            <person name="Gharbi K."/>
            <person name="Hall N."/>
            <person name="Watson M."/>
            <person name="Adriaenssens E.M."/>
            <person name="Foster-Nyarko E."/>
            <person name="Jarju S."/>
            <person name="Secka A."/>
            <person name="Antonio M."/>
            <person name="Oren A."/>
            <person name="Chaudhuri R.R."/>
            <person name="La Ragione R."/>
            <person name="Hildebrand F."/>
            <person name="Pallen M.J."/>
        </authorList>
    </citation>
    <scope>NUCLEOTIDE SEQUENCE</scope>
    <source>
        <strain evidence="2">A6-441</strain>
    </source>
</reference>
<dbReference type="Pfam" id="PF00345">
    <property type="entry name" value="PapD_N"/>
    <property type="match status" value="1"/>
</dbReference>
<dbReference type="InterPro" id="IPR016147">
    <property type="entry name" value="Pili_assmbl_chaperone_N"/>
</dbReference>
<organism evidence="2 3">
    <name type="scientific">Candidatus Fusobacterium pullicola</name>
    <dbReference type="NCBI Taxonomy" id="2838601"/>
    <lineage>
        <taxon>Bacteria</taxon>
        <taxon>Fusobacteriati</taxon>
        <taxon>Fusobacteriota</taxon>
        <taxon>Fusobacteriia</taxon>
        <taxon>Fusobacteriales</taxon>
        <taxon>Fusobacteriaceae</taxon>
        <taxon>Fusobacterium</taxon>
    </lineage>
</organism>
<proteinExistence type="predicted"/>
<evidence type="ECO:0000313" key="2">
    <source>
        <dbReference type="EMBL" id="MBU3843156.1"/>
    </source>
</evidence>
<evidence type="ECO:0000259" key="1">
    <source>
        <dbReference type="Pfam" id="PF00345"/>
    </source>
</evidence>
<dbReference type="AlphaFoldDB" id="A0A9E2L0W3"/>
<dbReference type="EMBL" id="JAHLFN010000081">
    <property type="protein sequence ID" value="MBU3843156.1"/>
    <property type="molecule type" value="Genomic_DNA"/>
</dbReference>
<evidence type="ECO:0000313" key="3">
    <source>
        <dbReference type="Proteomes" id="UP000724657"/>
    </source>
</evidence>
<gene>
    <name evidence="2" type="ORF">IAA47_09300</name>
</gene>
<reference evidence="2" key="2">
    <citation type="submission" date="2021-04" db="EMBL/GenBank/DDBJ databases">
        <authorList>
            <person name="Gilroy R."/>
        </authorList>
    </citation>
    <scope>NUCLEOTIDE SEQUENCE</scope>
    <source>
        <strain evidence="2">A6-441</strain>
    </source>
</reference>
<accession>A0A9E2L0W3</accession>
<comment type="caution">
    <text evidence="2">The sequence shown here is derived from an EMBL/GenBank/DDBJ whole genome shotgun (WGS) entry which is preliminary data.</text>
</comment>
<sequence>MKKIILIFILAIFSTLSYSLNFSIAPTKFEVDLNKRETQEAFIINNTSSPLRIEVYLDTLEGYEEKNLNSNIVIFPKKVSVRPGGKQTVRFRVKDTENLKDGEYRSLLVFKEIPKDVKTTGTNKSDEIITEFSFITELAVRIIGVKGEK</sequence>
<dbReference type="InterPro" id="IPR013783">
    <property type="entry name" value="Ig-like_fold"/>
</dbReference>
<name>A0A9E2L0W3_9FUSO</name>
<dbReference type="InterPro" id="IPR008962">
    <property type="entry name" value="PapD-like_sf"/>
</dbReference>
<dbReference type="Proteomes" id="UP000724657">
    <property type="component" value="Unassembled WGS sequence"/>
</dbReference>